<dbReference type="HOGENOM" id="CLU_036316_4_1_1"/>
<comment type="caution">
    <text evidence="1">The sequence shown here is derived from an EMBL/GenBank/DDBJ whole genome shotgun (WGS) entry which is preliminary data.</text>
</comment>
<keyword evidence="2" id="KW-1185">Reference proteome</keyword>
<dbReference type="Gene3D" id="3.80.10.10">
    <property type="entry name" value="Ribonuclease Inhibitor"/>
    <property type="match status" value="1"/>
</dbReference>
<dbReference type="OMA" id="DMRVLDW"/>
<dbReference type="InterPro" id="IPR032675">
    <property type="entry name" value="LRR_dom_sf"/>
</dbReference>
<reference evidence="1" key="1">
    <citation type="submission" date="2014-01" db="EMBL/GenBank/DDBJ databases">
        <title>The genome of the white-rot fungus Pycnoporus cinnabarinus: a basidiomycete model with a versatile arsenal for lignocellulosic biomass breakdown.</title>
        <authorList>
            <person name="Levasseur A."/>
            <person name="Lomascolo A."/>
            <person name="Ruiz-Duenas F.J."/>
            <person name="Uzan E."/>
            <person name="Piumi F."/>
            <person name="Kues U."/>
            <person name="Ram A.F.J."/>
            <person name="Murat C."/>
            <person name="Haon M."/>
            <person name="Benoit I."/>
            <person name="Arfi Y."/>
            <person name="Chevret D."/>
            <person name="Drula E."/>
            <person name="Kwon M.J."/>
            <person name="Gouret P."/>
            <person name="Lesage-Meessen L."/>
            <person name="Lombard V."/>
            <person name="Mariette J."/>
            <person name="Noirot C."/>
            <person name="Park J."/>
            <person name="Patyshakuliyeva A."/>
            <person name="Wieneger R.A.B."/>
            <person name="Wosten H.A.B."/>
            <person name="Martin F."/>
            <person name="Coutinho P.M."/>
            <person name="de Vries R."/>
            <person name="Martinez A.T."/>
            <person name="Klopp C."/>
            <person name="Pontarotti P."/>
            <person name="Henrissat B."/>
            <person name="Record E."/>
        </authorList>
    </citation>
    <scope>NUCLEOTIDE SEQUENCE [LARGE SCALE GENOMIC DNA]</scope>
    <source>
        <strain evidence="1">BRFM137</strain>
    </source>
</reference>
<accession>A0A060SEX0</accession>
<dbReference type="OrthoDB" id="2734547at2759"/>
<dbReference type="EMBL" id="CCBP010000117">
    <property type="protein sequence ID" value="CDO72756.1"/>
    <property type="molecule type" value="Genomic_DNA"/>
</dbReference>
<evidence type="ECO:0000313" key="1">
    <source>
        <dbReference type="EMBL" id="CDO72756.1"/>
    </source>
</evidence>
<dbReference type="SUPFAM" id="SSF52047">
    <property type="entry name" value="RNI-like"/>
    <property type="match status" value="1"/>
</dbReference>
<dbReference type="AlphaFoldDB" id="A0A060SEX0"/>
<sequence length="381" mass="42595">MAHASLSVMPELPPEIIDRITDYLHDDHETLAACALAARIMHPASRYHRFNTLALNLRRIPRLIQLLDSAPDLAPCISSLWLDVKFSSGIDFIGALEVLSRLPSLQSFTVSCHGVLGKALKDALRKIATMKPHLTALSLIGPVYLSSSELLLAVSRFRSLEELSVDRLRTDYFGSDLLFSPSPPDANVGLRSLQFYINEPQDVQRFEELSALWSKKLKNLEVVFTPSGGMDATMAEVEFALPEYVCLEGCTLRFVSEEMCVAQNQSLAWIPKILSQLSSPHLRKVTLALVVDTMEDLRSIMSENAVRDLGPAYFDDMRVLDWAAIERCLTDETLASLHKFLVEGRGDPALLEAHIRDTCLELYARSLVSPVNVEKKAMTRW</sequence>
<name>A0A060SEX0_PYCCI</name>
<organism evidence="1 2">
    <name type="scientific">Pycnoporus cinnabarinus</name>
    <name type="common">Cinnabar-red polypore</name>
    <name type="synonym">Trametes cinnabarina</name>
    <dbReference type="NCBI Taxonomy" id="5643"/>
    <lineage>
        <taxon>Eukaryota</taxon>
        <taxon>Fungi</taxon>
        <taxon>Dikarya</taxon>
        <taxon>Basidiomycota</taxon>
        <taxon>Agaricomycotina</taxon>
        <taxon>Agaricomycetes</taxon>
        <taxon>Polyporales</taxon>
        <taxon>Polyporaceae</taxon>
        <taxon>Trametes</taxon>
    </lineage>
</organism>
<protein>
    <recommendedName>
        <fullName evidence="3">F-box domain-containing protein</fullName>
    </recommendedName>
</protein>
<evidence type="ECO:0000313" key="2">
    <source>
        <dbReference type="Proteomes" id="UP000029665"/>
    </source>
</evidence>
<proteinExistence type="predicted"/>
<evidence type="ECO:0008006" key="3">
    <source>
        <dbReference type="Google" id="ProtNLM"/>
    </source>
</evidence>
<dbReference type="Proteomes" id="UP000029665">
    <property type="component" value="Unassembled WGS sequence"/>
</dbReference>
<gene>
    <name evidence="1" type="ORF">BN946_scf184994.g9</name>
</gene>
<dbReference type="STRING" id="5643.A0A060SEX0"/>